<dbReference type="GO" id="GO:0046872">
    <property type="term" value="F:metal ion binding"/>
    <property type="evidence" value="ECO:0007669"/>
    <property type="project" value="UniProtKB-KW"/>
</dbReference>
<dbReference type="EMBL" id="AMEQ01000002">
    <property type="protein sequence ID" value="EKY03379.1"/>
    <property type="molecule type" value="Genomic_DNA"/>
</dbReference>
<gene>
    <name evidence="7" type="ORF">HMPREF9134_00045</name>
</gene>
<proteinExistence type="inferred from homology"/>
<dbReference type="HOGENOM" id="CLU_037162_15_0_10"/>
<dbReference type="PRINTS" id="PR00502">
    <property type="entry name" value="NUDIXFAMILY"/>
</dbReference>
<dbReference type="InterPro" id="IPR015797">
    <property type="entry name" value="NUDIX_hydrolase-like_dom_sf"/>
</dbReference>
<protein>
    <submittedName>
        <fullName evidence="7">Hydrolase, NUDIX family</fullName>
    </submittedName>
</protein>
<evidence type="ECO:0000256" key="4">
    <source>
        <dbReference type="ARBA" id="ARBA00022842"/>
    </source>
</evidence>
<reference evidence="7 8" key="1">
    <citation type="submission" date="2012-05" db="EMBL/GenBank/DDBJ databases">
        <authorList>
            <person name="Weinstock G."/>
            <person name="Sodergren E."/>
            <person name="Lobos E.A."/>
            <person name="Fulton L."/>
            <person name="Fulton R."/>
            <person name="Courtney L."/>
            <person name="Fronick C."/>
            <person name="O'Laughlin M."/>
            <person name="Godfrey J."/>
            <person name="Wilson R.M."/>
            <person name="Miner T."/>
            <person name="Farmer C."/>
            <person name="Delehaunty K."/>
            <person name="Cordes M."/>
            <person name="Minx P."/>
            <person name="Tomlinson C."/>
            <person name="Chen J."/>
            <person name="Wollam A."/>
            <person name="Pepin K.H."/>
            <person name="Bhonagiri V."/>
            <person name="Zhang X."/>
            <person name="Suruliraj S."/>
            <person name="Warren W."/>
            <person name="Mitreva M."/>
            <person name="Mardis E.R."/>
            <person name="Wilson R.K."/>
        </authorList>
    </citation>
    <scope>NUCLEOTIDE SEQUENCE [LARGE SCALE GENOMIC DNA]</scope>
    <source>
        <strain evidence="7 8">F0037</strain>
    </source>
</reference>
<sequence length="180" mass="20211">MKRQHPLSSFLFCPRCGEAGLEHVNERAIHCTHCDLTYFHNVASSVACFVLDKDGQILTVRRGREPAKGTLDLPGGFVDPEESVEEAVRRELLEETGLRVQSMRYAFSIPNIYPYSGIDVYTADTFWVVRVESFEGAVAQDDAEELVICSPEELRAEDFGLISIRASIERLLADRSVLDD</sequence>
<dbReference type="Gene3D" id="3.90.79.10">
    <property type="entry name" value="Nucleoside Triphosphate Pyrophosphohydrolase"/>
    <property type="match status" value="1"/>
</dbReference>
<evidence type="ECO:0000313" key="8">
    <source>
        <dbReference type="Proteomes" id="UP000010408"/>
    </source>
</evidence>
<comment type="cofactor">
    <cofactor evidence="1">
        <name>Mg(2+)</name>
        <dbReference type="ChEBI" id="CHEBI:18420"/>
    </cofactor>
</comment>
<dbReference type="Pfam" id="PF00293">
    <property type="entry name" value="NUDIX"/>
    <property type="match status" value="1"/>
</dbReference>
<evidence type="ECO:0000256" key="1">
    <source>
        <dbReference type="ARBA" id="ARBA00001946"/>
    </source>
</evidence>
<evidence type="ECO:0000313" key="7">
    <source>
        <dbReference type="EMBL" id="EKY03379.1"/>
    </source>
</evidence>
<dbReference type="GO" id="GO:0035529">
    <property type="term" value="F:NADH pyrophosphatase activity"/>
    <property type="evidence" value="ECO:0007669"/>
    <property type="project" value="TreeGrafter"/>
</dbReference>
<dbReference type="Proteomes" id="UP000010408">
    <property type="component" value="Unassembled WGS sequence"/>
</dbReference>
<dbReference type="InterPro" id="IPR050241">
    <property type="entry name" value="NAD-cap_RNA_hydrolase_NudC"/>
</dbReference>
<dbReference type="PANTHER" id="PTHR42904:SF12">
    <property type="entry name" value="ADP-RIBOSE PYROPHOSPHATASE-RELATED"/>
    <property type="match status" value="1"/>
</dbReference>
<comment type="similarity">
    <text evidence="5">Belongs to the Nudix hydrolase family.</text>
</comment>
<name>L1NIP1_9PORP</name>
<keyword evidence="4" id="KW-0460">Magnesium</keyword>
<dbReference type="GO" id="GO:0006742">
    <property type="term" value="P:NADP+ catabolic process"/>
    <property type="evidence" value="ECO:0007669"/>
    <property type="project" value="TreeGrafter"/>
</dbReference>
<dbReference type="PATRIC" id="fig|1127696.3.peg.40"/>
<dbReference type="RefSeq" id="WP_005467995.1">
    <property type="nucleotide sequence ID" value="NZ_KB291034.1"/>
</dbReference>
<keyword evidence="2" id="KW-0479">Metal-binding</keyword>
<dbReference type="PROSITE" id="PS51462">
    <property type="entry name" value="NUDIX"/>
    <property type="match status" value="1"/>
</dbReference>
<dbReference type="AlphaFoldDB" id="L1NIP1"/>
<dbReference type="CDD" id="cd04681">
    <property type="entry name" value="NUDIX_Hydrolase"/>
    <property type="match status" value="1"/>
</dbReference>
<dbReference type="eggNOG" id="COG1051">
    <property type="taxonomic scope" value="Bacteria"/>
</dbReference>
<dbReference type="GO" id="GO:0005829">
    <property type="term" value="C:cytosol"/>
    <property type="evidence" value="ECO:0007669"/>
    <property type="project" value="TreeGrafter"/>
</dbReference>
<dbReference type="PROSITE" id="PS00893">
    <property type="entry name" value="NUDIX_BOX"/>
    <property type="match status" value="1"/>
</dbReference>
<dbReference type="STRING" id="1127696.HMPREF9134_00045"/>
<evidence type="ECO:0000256" key="2">
    <source>
        <dbReference type="ARBA" id="ARBA00022723"/>
    </source>
</evidence>
<evidence type="ECO:0000256" key="5">
    <source>
        <dbReference type="RuleBase" id="RU003476"/>
    </source>
</evidence>
<organism evidence="7 8">
    <name type="scientific">Porphyromonas catoniae F0037</name>
    <dbReference type="NCBI Taxonomy" id="1127696"/>
    <lineage>
        <taxon>Bacteria</taxon>
        <taxon>Pseudomonadati</taxon>
        <taxon>Bacteroidota</taxon>
        <taxon>Bacteroidia</taxon>
        <taxon>Bacteroidales</taxon>
        <taxon>Porphyromonadaceae</taxon>
        <taxon>Porphyromonas</taxon>
    </lineage>
</organism>
<evidence type="ECO:0000259" key="6">
    <source>
        <dbReference type="PROSITE" id="PS51462"/>
    </source>
</evidence>
<accession>L1NIP1</accession>
<dbReference type="SUPFAM" id="SSF55811">
    <property type="entry name" value="Nudix"/>
    <property type="match status" value="1"/>
</dbReference>
<dbReference type="InterPro" id="IPR020476">
    <property type="entry name" value="Nudix_hydrolase"/>
</dbReference>
<dbReference type="PANTHER" id="PTHR42904">
    <property type="entry name" value="NUDIX HYDROLASE, NUDC SUBFAMILY"/>
    <property type="match status" value="1"/>
</dbReference>
<dbReference type="InterPro" id="IPR020084">
    <property type="entry name" value="NUDIX_hydrolase_CS"/>
</dbReference>
<evidence type="ECO:0000256" key="3">
    <source>
        <dbReference type="ARBA" id="ARBA00022801"/>
    </source>
</evidence>
<feature type="domain" description="Nudix hydrolase" evidence="6">
    <location>
        <begin position="41"/>
        <end position="172"/>
    </location>
</feature>
<comment type="caution">
    <text evidence="7">The sequence shown here is derived from an EMBL/GenBank/DDBJ whole genome shotgun (WGS) entry which is preliminary data.</text>
</comment>
<dbReference type="GO" id="GO:0019677">
    <property type="term" value="P:NAD+ catabolic process"/>
    <property type="evidence" value="ECO:0007669"/>
    <property type="project" value="TreeGrafter"/>
</dbReference>
<keyword evidence="3 5" id="KW-0378">Hydrolase</keyword>
<dbReference type="InterPro" id="IPR000086">
    <property type="entry name" value="NUDIX_hydrolase_dom"/>
</dbReference>